<dbReference type="GO" id="GO:0043565">
    <property type="term" value="F:sequence-specific DNA binding"/>
    <property type="evidence" value="ECO:0007669"/>
    <property type="project" value="TreeGrafter"/>
</dbReference>
<reference evidence="6 7" key="1">
    <citation type="submission" date="2019-03" db="EMBL/GenBank/DDBJ databases">
        <title>Genomic Encyclopedia of Type Strains, Phase III (KMG-III): the genomes of soil and plant-associated and newly described type strains.</title>
        <authorList>
            <person name="Whitman W."/>
        </authorList>
    </citation>
    <scope>NUCLEOTIDE SEQUENCE [LARGE SCALE GENOMIC DNA]</scope>
    <source>
        <strain evidence="6 7">CECT 8976</strain>
    </source>
</reference>
<evidence type="ECO:0000256" key="1">
    <source>
        <dbReference type="ARBA" id="ARBA00009437"/>
    </source>
</evidence>
<gene>
    <name evidence="6" type="ORF">DFP86_11158</name>
</gene>
<keyword evidence="3" id="KW-0238">DNA-binding</keyword>
<dbReference type="InterPro" id="IPR036390">
    <property type="entry name" value="WH_DNA-bd_sf"/>
</dbReference>
<evidence type="ECO:0000313" key="7">
    <source>
        <dbReference type="Proteomes" id="UP000295611"/>
    </source>
</evidence>
<evidence type="ECO:0000256" key="4">
    <source>
        <dbReference type="ARBA" id="ARBA00023163"/>
    </source>
</evidence>
<evidence type="ECO:0000259" key="5">
    <source>
        <dbReference type="PROSITE" id="PS50931"/>
    </source>
</evidence>
<dbReference type="InterPro" id="IPR000847">
    <property type="entry name" value="LysR_HTH_N"/>
</dbReference>
<dbReference type="InterPro" id="IPR005119">
    <property type="entry name" value="LysR_subst-bd"/>
</dbReference>
<sequence>MENLNGLLAFVRTAESGSFVAAGRLLGLSASAVGKSVSRLEERLGVRLLQRSTRHLHLTAEGETFLISGQRILADLAEAEHAITRTREAPQGKLRVSLPLIGYRMLMPILSEFMRQYPEVSLDLDFNDRLVDVIEEGLDVVIRSGQLRDSRLKARTIAPFGFCIVGSPEYFERRGVPRLPADLALHACLHYKFPTTGKLQPWALSPDAGHIPPTLVCNSIEALIQSACLGLGLAYLPDFLVRDLLAQGSLTSVLSDCLPQRGTFWAVWPSSRHDSPKIRTFVDYVCRRMLKPDGVSTSI</sequence>
<dbReference type="GO" id="GO:0006351">
    <property type="term" value="P:DNA-templated transcription"/>
    <property type="evidence" value="ECO:0007669"/>
    <property type="project" value="TreeGrafter"/>
</dbReference>
<dbReference type="AlphaFoldDB" id="A0A4R7B3C5"/>
<dbReference type="Pfam" id="PF03466">
    <property type="entry name" value="LysR_substrate"/>
    <property type="match status" value="1"/>
</dbReference>
<comment type="similarity">
    <text evidence="1">Belongs to the LysR transcriptional regulatory family.</text>
</comment>
<dbReference type="Pfam" id="PF00126">
    <property type="entry name" value="HTH_1"/>
    <property type="match status" value="1"/>
</dbReference>
<dbReference type="CDD" id="cd08476">
    <property type="entry name" value="PBP2_CrgA_like_7"/>
    <property type="match status" value="1"/>
</dbReference>
<organism evidence="6 7">
    <name type="scientific">Paludibacterium purpuratum</name>
    <dbReference type="NCBI Taxonomy" id="1144873"/>
    <lineage>
        <taxon>Bacteria</taxon>
        <taxon>Pseudomonadati</taxon>
        <taxon>Pseudomonadota</taxon>
        <taxon>Betaproteobacteria</taxon>
        <taxon>Neisseriales</taxon>
        <taxon>Chromobacteriaceae</taxon>
        <taxon>Paludibacterium</taxon>
    </lineage>
</organism>
<evidence type="ECO:0000256" key="2">
    <source>
        <dbReference type="ARBA" id="ARBA00023015"/>
    </source>
</evidence>
<proteinExistence type="inferred from homology"/>
<evidence type="ECO:0000256" key="3">
    <source>
        <dbReference type="ARBA" id="ARBA00023125"/>
    </source>
</evidence>
<dbReference type="PANTHER" id="PTHR30537">
    <property type="entry name" value="HTH-TYPE TRANSCRIPTIONAL REGULATOR"/>
    <property type="match status" value="1"/>
</dbReference>
<dbReference type="InterPro" id="IPR036388">
    <property type="entry name" value="WH-like_DNA-bd_sf"/>
</dbReference>
<name>A0A4R7B3C5_9NEIS</name>
<dbReference type="Gene3D" id="3.40.190.290">
    <property type="match status" value="1"/>
</dbReference>
<dbReference type="Gene3D" id="1.10.10.10">
    <property type="entry name" value="Winged helix-like DNA-binding domain superfamily/Winged helix DNA-binding domain"/>
    <property type="match status" value="1"/>
</dbReference>
<comment type="caution">
    <text evidence="6">The sequence shown here is derived from an EMBL/GenBank/DDBJ whole genome shotgun (WGS) entry which is preliminary data.</text>
</comment>
<dbReference type="SUPFAM" id="SSF53850">
    <property type="entry name" value="Periplasmic binding protein-like II"/>
    <property type="match status" value="1"/>
</dbReference>
<keyword evidence="2" id="KW-0805">Transcription regulation</keyword>
<dbReference type="PANTHER" id="PTHR30537:SF72">
    <property type="entry name" value="LYSR FAMILY TRANSCRIPTIONAL REGULATOR"/>
    <property type="match status" value="1"/>
</dbReference>
<accession>A0A4R7B3C5</accession>
<evidence type="ECO:0000313" key="6">
    <source>
        <dbReference type="EMBL" id="TDR76475.1"/>
    </source>
</evidence>
<feature type="domain" description="HTH lysR-type" evidence="5">
    <location>
        <begin position="1"/>
        <end position="59"/>
    </location>
</feature>
<dbReference type="PROSITE" id="PS50931">
    <property type="entry name" value="HTH_LYSR"/>
    <property type="match status" value="1"/>
</dbReference>
<keyword evidence="4" id="KW-0804">Transcription</keyword>
<dbReference type="GO" id="GO:0003700">
    <property type="term" value="F:DNA-binding transcription factor activity"/>
    <property type="evidence" value="ECO:0007669"/>
    <property type="project" value="InterPro"/>
</dbReference>
<dbReference type="RefSeq" id="WP_133682170.1">
    <property type="nucleotide sequence ID" value="NZ_SNZP01000011.1"/>
</dbReference>
<protein>
    <submittedName>
        <fullName evidence="6">LysR family transcriptional regulator</fullName>
    </submittedName>
</protein>
<dbReference type="SUPFAM" id="SSF46785">
    <property type="entry name" value="Winged helix' DNA-binding domain"/>
    <property type="match status" value="1"/>
</dbReference>
<dbReference type="OrthoDB" id="9178040at2"/>
<dbReference type="InterPro" id="IPR058163">
    <property type="entry name" value="LysR-type_TF_proteobact-type"/>
</dbReference>
<dbReference type="EMBL" id="SNZP01000011">
    <property type="protein sequence ID" value="TDR76475.1"/>
    <property type="molecule type" value="Genomic_DNA"/>
</dbReference>
<dbReference type="Proteomes" id="UP000295611">
    <property type="component" value="Unassembled WGS sequence"/>
</dbReference>
<dbReference type="FunFam" id="1.10.10.10:FF:000001">
    <property type="entry name" value="LysR family transcriptional regulator"/>
    <property type="match status" value="1"/>
</dbReference>
<keyword evidence="7" id="KW-1185">Reference proteome</keyword>